<name>A0A1B7X8K5_APHFL</name>
<dbReference type="AlphaFoldDB" id="A0A1B7X8K5"/>
<dbReference type="PATRIC" id="fig|1710896.3.peg.38"/>
<dbReference type="InterPro" id="IPR032568">
    <property type="entry name" value="DUF4926"/>
</dbReference>
<evidence type="ECO:0000313" key="2">
    <source>
        <dbReference type="Proteomes" id="UP000092093"/>
    </source>
</evidence>
<proteinExistence type="predicted"/>
<dbReference type="EMBL" id="LJOW01000001">
    <property type="protein sequence ID" value="OBQ45668.1"/>
    <property type="molecule type" value="Genomic_DNA"/>
</dbReference>
<accession>A0A1B7X8K5</accession>
<dbReference type="Proteomes" id="UP000092093">
    <property type="component" value="Unassembled WGS sequence"/>
</dbReference>
<protein>
    <recommendedName>
        <fullName evidence="3">DUF4926 domain-containing protein</fullName>
    </recommendedName>
</protein>
<evidence type="ECO:0000313" key="1">
    <source>
        <dbReference type="EMBL" id="OBQ45668.1"/>
    </source>
</evidence>
<reference evidence="1 2" key="1">
    <citation type="submission" date="2015-09" db="EMBL/GenBank/DDBJ databases">
        <title>Aphanizomenon flos-aquae WA102.</title>
        <authorList>
            <person name="Driscoll C."/>
        </authorList>
    </citation>
    <scope>NUCLEOTIDE SEQUENCE [LARGE SCALE GENOMIC DNA]</scope>
    <source>
        <strain evidence="1">WA102</strain>
    </source>
</reference>
<dbReference type="Pfam" id="PF16277">
    <property type="entry name" value="DUF4926"/>
    <property type="match status" value="1"/>
</dbReference>
<evidence type="ECO:0008006" key="3">
    <source>
        <dbReference type="Google" id="ProtNLM"/>
    </source>
</evidence>
<gene>
    <name evidence="1" type="ORF">AN484_00185</name>
</gene>
<sequence length="74" mass="8267">MIKNQFNLLDVVALTVDLPEYNLLRGQVATIVELLVDGAAFEVEFSDINGQTYGSVGLRLEQIMVLHFELKSLN</sequence>
<comment type="caution">
    <text evidence="1">The sequence shown here is derived from an EMBL/GenBank/DDBJ whole genome shotgun (WGS) entry which is preliminary data.</text>
</comment>
<organism evidence="1 2">
    <name type="scientific">Aphanizomenon flos-aquae WA102</name>
    <dbReference type="NCBI Taxonomy" id="1710896"/>
    <lineage>
        <taxon>Bacteria</taxon>
        <taxon>Bacillati</taxon>
        <taxon>Cyanobacteriota</taxon>
        <taxon>Cyanophyceae</taxon>
        <taxon>Nostocales</taxon>
        <taxon>Aphanizomenonaceae</taxon>
        <taxon>Aphanizomenon</taxon>
    </lineage>
</organism>